<evidence type="ECO:0000313" key="6">
    <source>
        <dbReference type="EMBL" id="TVY39843.1"/>
    </source>
</evidence>
<dbReference type="OrthoDB" id="424302at2759"/>
<dbReference type="GO" id="GO:0017136">
    <property type="term" value="F:histone deacetylase activity, NAD-dependent"/>
    <property type="evidence" value="ECO:0007669"/>
    <property type="project" value="TreeGrafter"/>
</dbReference>
<dbReference type="AlphaFoldDB" id="A0A8H8UCM2"/>
<organism evidence="6 7">
    <name type="scientific">Lachnellula subtilissima</name>
    <dbReference type="NCBI Taxonomy" id="602034"/>
    <lineage>
        <taxon>Eukaryota</taxon>
        <taxon>Fungi</taxon>
        <taxon>Dikarya</taxon>
        <taxon>Ascomycota</taxon>
        <taxon>Pezizomycotina</taxon>
        <taxon>Leotiomycetes</taxon>
        <taxon>Helotiales</taxon>
        <taxon>Lachnaceae</taxon>
        <taxon>Lachnellula</taxon>
    </lineage>
</organism>
<dbReference type="EMBL" id="QGMJ01000208">
    <property type="protein sequence ID" value="TVY39843.1"/>
    <property type="molecule type" value="Genomic_DNA"/>
</dbReference>
<protein>
    <submittedName>
        <fullName evidence="6">NAD-dependent protein deacylase</fullName>
    </submittedName>
</protein>
<comment type="caution">
    <text evidence="6">The sequence shown here is derived from an EMBL/GenBank/DDBJ whole genome shotgun (WGS) entry which is preliminary data.</text>
</comment>
<evidence type="ECO:0000313" key="7">
    <source>
        <dbReference type="Proteomes" id="UP000462212"/>
    </source>
</evidence>
<evidence type="ECO:0000256" key="3">
    <source>
        <dbReference type="ARBA" id="ARBA00023027"/>
    </source>
</evidence>
<dbReference type="InterPro" id="IPR029035">
    <property type="entry name" value="DHS-like_NAD/FAD-binding_dom"/>
</dbReference>
<name>A0A8H8UCM2_9HELO</name>
<dbReference type="InterPro" id="IPR026590">
    <property type="entry name" value="Ssirtuin_cat_dom"/>
</dbReference>
<sequence length="234" mass="25541">MPSSRHQKSLLVTTPTPSTETPIFASEAEINSFGKYLHSSKLILVFCGAGLSAASGIPTCSGDDCFEKLPGLVWKYHAERGKLALGAKQNRAHEALAVLAGKKNGVRVLTQNIDGLSQKAKHPKDRLYELHGSLMDVKCSNTECDYYEKDNFTEPICPALAVENAIEAFAPTATQSLNDKASTEEIASKLAQLTVKRAKKENEKESKPAPTFEPRALWQTLSPLYHLADEIGQN</sequence>
<dbReference type="InterPro" id="IPR026591">
    <property type="entry name" value="Sirtuin_cat_small_dom_sf"/>
</dbReference>
<dbReference type="Pfam" id="PF02146">
    <property type="entry name" value="SIR2"/>
    <property type="match status" value="1"/>
</dbReference>
<dbReference type="Proteomes" id="UP000462212">
    <property type="component" value="Unassembled WGS sequence"/>
</dbReference>
<dbReference type="InterPro" id="IPR050134">
    <property type="entry name" value="NAD-dep_sirtuin_deacylases"/>
</dbReference>
<gene>
    <name evidence="6" type="ORF">LSUB1_G002562</name>
</gene>
<dbReference type="PANTHER" id="PTHR11085">
    <property type="entry name" value="NAD-DEPENDENT PROTEIN DEACYLASE SIRTUIN-5, MITOCHONDRIAL-RELATED"/>
    <property type="match status" value="1"/>
</dbReference>
<reference evidence="6 7" key="1">
    <citation type="submission" date="2018-05" db="EMBL/GenBank/DDBJ databases">
        <title>Genome sequencing and assembly of the regulated plant pathogen Lachnellula willkommii and related sister species for the development of diagnostic species identification markers.</title>
        <authorList>
            <person name="Giroux E."/>
            <person name="Bilodeau G."/>
        </authorList>
    </citation>
    <scope>NUCLEOTIDE SEQUENCE [LARGE SCALE GENOMIC DNA]</scope>
    <source>
        <strain evidence="6 7">CBS 197.66</strain>
    </source>
</reference>
<dbReference type="PANTHER" id="PTHR11085:SF10">
    <property type="entry name" value="NAD-DEPENDENT PROTEIN DEACYLASE SIRTUIN-5, MITOCHONDRIAL-RELATED"/>
    <property type="match status" value="1"/>
</dbReference>
<keyword evidence="3" id="KW-0520">NAD</keyword>
<feature type="domain" description="Deacetylase sirtuin-type" evidence="5">
    <location>
        <begin position="20"/>
        <end position="234"/>
    </location>
</feature>
<keyword evidence="2" id="KW-0808">Transferase</keyword>
<evidence type="ECO:0000259" key="5">
    <source>
        <dbReference type="PROSITE" id="PS50305"/>
    </source>
</evidence>
<evidence type="ECO:0000256" key="1">
    <source>
        <dbReference type="ARBA" id="ARBA00006924"/>
    </source>
</evidence>
<dbReference type="Gene3D" id="3.30.1600.10">
    <property type="entry name" value="SIR2/SIRT2 'Small Domain"/>
    <property type="match status" value="1"/>
</dbReference>
<comment type="similarity">
    <text evidence="1">Belongs to the sirtuin family. Class I subfamily.</text>
</comment>
<evidence type="ECO:0000256" key="2">
    <source>
        <dbReference type="ARBA" id="ARBA00022679"/>
    </source>
</evidence>
<dbReference type="Gene3D" id="3.40.50.1220">
    <property type="entry name" value="TPP-binding domain"/>
    <property type="match status" value="1"/>
</dbReference>
<dbReference type="InterPro" id="IPR003000">
    <property type="entry name" value="Sirtuin"/>
</dbReference>
<dbReference type="GO" id="GO:0070403">
    <property type="term" value="F:NAD+ binding"/>
    <property type="evidence" value="ECO:0007669"/>
    <property type="project" value="InterPro"/>
</dbReference>
<evidence type="ECO:0000256" key="4">
    <source>
        <dbReference type="PROSITE-ProRule" id="PRU00236"/>
    </source>
</evidence>
<dbReference type="GO" id="GO:0005634">
    <property type="term" value="C:nucleus"/>
    <property type="evidence" value="ECO:0007669"/>
    <property type="project" value="TreeGrafter"/>
</dbReference>
<dbReference type="SUPFAM" id="SSF52467">
    <property type="entry name" value="DHS-like NAD/FAD-binding domain"/>
    <property type="match status" value="1"/>
</dbReference>
<comment type="caution">
    <text evidence="4">Lacks conserved residue(s) required for the propagation of feature annotation.</text>
</comment>
<keyword evidence="7" id="KW-1185">Reference proteome</keyword>
<accession>A0A8H8UCM2</accession>
<dbReference type="PROSITE" id="PS50305">
    <property type="entry name" value="SIRTUIN"/>
    <property type="match status" value="1"/>
</dbReference>
<proteinExistence type="inferred from homology"/>